<evidence type="ECO:0000313" key="1">
    <source>
        <dbReference type="EMBL" id="KIK13603.1"/>
    </source>
</evidence>
<organism evidence="1 2">
    <name type="scientific">Pisolithus microcarpus 441</name>
    <dbReference type="NCBI Taxonomy" id="765257"/>
    <lineage>
        <taxon>Eukaryota</taxon>
        <taxon>Fungi</taxon>
        <taxon>Dikarya</taxon>
        <taxon>Basidiomycota</taxon>
        <taxon>Agaricomycotina</taxon>
        <taxon>Agaricomycetes</taxon>
        <taxon>Agaricomycetidae</taxon>
        <taxon>Boletales</taxon>
        <taxon>Sclerodermatineae</taxon>
        <taxon>Pisolithaceae</taxon>
        <taxon>Pisolithus</taxon>
    </lineage>
</organism>
<name>A0A0C9Z0T6_9AGAM</name>
<dbReference type="Proteomes" id="UP000054018">
    <property type="component" value="Unassembled WGS sequence"/>
</dbReference>
<dbReference type="STRING" id="765257.A0A0C9Z0T6"/>
<proteinExistence type="predicted"/>
<sequence>MFVAPGDEAFTLSHEGGEHEAFEDLAQQVADMHGVRYADSRTWHDRIELQTDHWTLQMDRLVNAYLDYCYRDTGDGLPAPEESKNGAQCLTDTELVDLFTWRRAMLPYKPHHLYPNEVLIYHGYIGCSPILPTVAVSLRTLATYHQIHRICPRFGIQAQCKLLCHLHDTPYRPYLNVQLTIAYDVYLNILGRVDCQLKKALGRDSDNWRMLNSCPACFYRLEDEPVLDFDWLVSIDGNNSLKRWDTSTYGVSPRVDTRRPRSDYWLDDAYVDRFKYEVSSRVCS</sequence>
<gene>
    <name evidence="1" type="ORF">PISMIDRAFT_17889</name>
</gene>
<protein>
    <recommendedName>
        <fullName evidence="3">CxC1-like cysteine cluster associated with KDZ transposases domain-containing protein</fullName>
    </recommendedName>
</protein>
<dbReference type="OrthoDB" id="2505969at2759"/>
<dbReference type="EMBL" id="KN833986">
    <property type="protein sequence ID" value="KIK13603.1"/>
    <property type="molecule type" value="Genomic_DNA"/>
</dbReference>
<accession>A0A0C9Z0T6</accession>
<dbReference type="AlphaFoldDB" id="A0A0C9Z0T6"/>
<dbReference type="HOGENOM" id="CLU_013084_3_0_1"/>
<reference evidence="1 2" key="1">
    <citation type="submission" date="2014-04" db="EMBL/GenBank/DDBJ databases">
        <authorList>
            <consortium name="DOE Joint Genome Institute"/>
            <person name="Kuo A."/>
            <person name="Kohler A."/>
            <person name="Costa M.D."/>
            <person name="Nagy L.G."/>
            <person name="Floudas D."/>
            <person name="Copeland A."/>
            <person name="Barry K.W."/>
            <person name="Cichocki N."/>
            <person name="Veneault-Fourrey C."/>
            <person name="LaButti K."/>
            <person name="Lindquist E.A."/>
            <person name="Lipzen A."/>
            <person name="Lundell T."/>
            <person name="Morin E."/>
            <person name="Murat C."/>
            <person name="Sun H."/>
            <person name="Tunlid A."/>
            <person name="Henrissat B."/>
            <person name="Grigoriev I.V."/>
            <person name="Hibbett D.S."/>
            <person name="Martin F."/>
            <person name="Nordberg H.P."/>
            <person name="Cantor M.N."/>
            <person name="Hua S.X."/>
        </authorList>
    </citation>
    <scope>NUCLEOTIDE SEQUENCE [LARGE SCALE GENOMIC DNA]</scope>
    <source>
        <strain evidence="1 2">441</strain>
    </source>
</reference>
<evidence type="ECO:0008006" key="3">
    <source>
        <dbReference type="Google" id="ProtNLM"/>
    </source>
</evidence>
<evidence type="ECO:0000313" key="2">
    <source>
        <dbReference type="Proteomes" id="UP000054018"/>
    </source>
</evidence>
<reference evidence="2" key="2">
    <citation type="submission" date="2015-01" db="EMBL/GenBank/DDBJ databases">
        <title>Evolutionary Origins and Diversification of the Mycorrhizal Mutualists.</title>
        <authorList>
            <consortium name="DOE Joint Genome Institute"/>
            <consortium name="Mycorrhizal Genomics Consortium"/>
            <person name="Kohler A."/>
            <person name="Kuo A."/>
            <person name="Nagy L.G."/>
            <person name="Floudas D."/>
            <person name="Copeland A."/>
            <person name="Barry K.W."/>
            <person name="Cichocki N."/>
            <person name="Veneault-Fourrey C."/>
            <person name="LaButti K."/>
            <person name="Lindquist E.A."/>
            <person name="Lipzen A."/>
            <person name="Lundell T."/>
            <person name="Morin E."/>
            <person name="Murat C."/>
            <person name="Riley R."/>
            <person name="Ohm R."/>
            <person name="Sun H."/>
            <person name="Tunlid A."/>
            <person name="Henrissat B."/>
            <person name="Grigoriev I.V."/>
            <person name="Hibbett D.S."/>
            <person name="Martin F."/>
        </authorList>
    </citation>
    <scope>NUCLEOTIDE SEQUENCE [LARGE SCALE GENOMIC DNA]</scope>
    <source>
        <strain evidence="2">441</strain>
    </source>
</reference>
<keyword evidence="2" id="KW-1185">Reference proteome</keyword>